<evidence type="ECO:0000313" key="2">
    <source>
        <dbReference type="Proteomes" id="UP000830401"/>
    </source>
</evidence>
<evidence type="ECO:0000313" key="1">
    <source>
        <dbReference type="EMBL" id="UOQ69379.1"/>
    </source>
</evidence>
<geneLocation type="plasmid" evidence="1 2">
    <name>unnamed4</name>
</geneLocation>
<sequence length="67" mass="7575">MQTELSYGFRVPDDIPAFKKPTGRVRKGQILKWLCPIADLTGTKESKIQHLTEASLYGKLDRKGWVG</sequence>
<dbReference type="RefSeq" id="WP_245127129.1">
    <property type="nucleotide sequence ID" value="NZ_CP095065.1"/>
</dbReference>
<protein>
    <submittedName>
        <fullName evidence="1">Uncharacterized protein</fullName>
    </submittedName>
</protein>
<keyword evidence="2" id="KW-1185">Reference proteome</keyword>
<gene>
    <name evidence="1" type="ORF">MUN86_27185</name>
</gene>
<reference evidence="1" key="1">
    <citation type="submission" date="2022-04" db="EMBL/GenBank/DDBJ databases">
        <title>Hymenobacter sp. isolated from the air.</title>
        <authorList>
            <person name="Won M."/>
            <person name="Lee C.-M."/>
            <person name="Woen H.-Y."/>
            <person name="Kwon S.-W."/>
        </authorList>
    </citation>
    <scope>NUCLEOTIDE SEQUENCE</scope>
    <source>
        <strain evidence="1">5420S-77</strain>
        <plasmid evidence="1">unnamed4</plasmid>
    </source>
</reference>
<organism evidence="1 2">
    <name type="scientific">Hymenobacter volaticus</name>
    <dbReference type="NCBI Taxonomy" id="2932254"/>
    <lineage>
        <taxon>Bacteria</taxon>
        <taxon>Pseudomonadati</taxon>
        <taxon>Bacteroidota</taxon>
        <taxon>Cytophagia</taxon>
        <taxon>Cytophagales</taxon>
        <taxon>Hymenobacteraceae</taxon>
        <taxon>Hymenobacter</taxon>
    </lineage>
</organism>
<dbReference type="Proteomes" id="UP000830401">
    <property type="component" value="Plasmid unnamed4"/>
</dbReference>
<accession>A0ABY4GFW9</accession>
<dbReference type="EMBL" id="CP095065">
    <property type="protein sequence ID" value="UOQ69379.1"/>
    <property type="molecule type" value="Genomic_DNA"/>
</dbReference>
<keyword evidence="1" id="KW-0614">Plasmid</keyword>
<name>A0ABY4GFW9_9BACT</name>
<proteinExistence type="predicted"/>